<dbReference type="EMBL" id="CP013979">
    <property type="protein sequence ID" value="ANJ26233.1"/>
    <property type="molecule type" value="Genomic_DNA"/>
</dbReference>
<dbReference type="AlphaFoldDB" id="A0A191WDF1"/>
<accession>A0A191WDF1</accession>
<sequence length="321" mass="34108">MRRVLVTGGSGFLGSNAVRALAAHPGVELVVSGDVRPPAASAPDRVVVESCDVTDATTVSAVVERHAIDTIVHLAAIVNPGGLSEEVERRVDVDGTRNVLEAAVAHGVTRIVVSSSGAAYGYHADSPEWLTESDPIRGNEEFSYSRHKRLVEEMLASYRESHPELGQVVLRIGTILGPSVSNQITALWEGRRILKIRGSESPFVFIWVDDVVGAIVQGATGSATGAFNVAGDGKVTVSEIAEAFGTPTLELSPGLLAGALRVGHALRLTVHDANRVGFLQYRPVLDNARLKRVLGYTPAKTSRQAFDAYLAARHPELAARA</sequence>
<dbReference type="KEGG" id="agy:ATC03_05355"/>
<protein>
    <submittedName>
        <fullName evidence="2">Epimerase</fullName>
    </submittedName>
</protein>
<dbReference type="RefSeq" id="WP_067874063.1">
    <property type="nucleotide sequence ID" value="NZ_CP013979.1"/>
</dbReference>
<dbReference type="SMART" id="SM00822">
    <property type="entry name" value="PKS_KR"/>
    <property type="match status" value="1"/>
</dbReference>
<dbReference type="InterPro" id="IPR057326">
    <property type="entry name" value="KR_dom"/>
</dbReference>
<evidence type="ECO:0000313" key="2">
    <source>
        <dbReference type="EMBL" id="ANJ26233.1"/>
    </source>
</evidence>
<dbReference type="SUPFAM" id="SSF51735">
    <property type="entry name" value="NAD(P)-binding Rossmann-fold domains"/>
    <property type="match status" value="1"/>
</dbReference>
<dbReference type="STRING" id="453304.ATC03_05355"/>
<feature type="domain" description="Ketoreductase" evidence="1">
    <location>
        <begin position="2"/>
        <end position="178"/>
    </location>
</feature>
<dbReference type="Gene3D" id="3.40.50.720">
    <property type="entry name" value="NAD(P)-binding Rossmann-like Domain"/>
    <property type="match status" value="1"/>
</dbReference>
<reference evidence="2 3" key="1">
    <citation type="journal article" date="2016" name="Int. J. Syst. Evol. Microbiol.">
        <title>Agromyces aureus sp. nov., isolated from the rhizosphere of Salix caprea L. grown in a heavy-metal-contaminated soil.</title>
        <authorList>
            <person name="Corretto E."/>
            <person name="Antonielli L."/>
            <person name="Sessitsch A."/>
            <person name="Compant S."/>
            <person name="Gorfer M."/>
            <person name="Kuffner M."/>
            <person name="Brader G."/>
        </authorList>
    </citation>
    <scope>NUCLEOTIDE SEQUENCE [LARGE SCALE GENOMIC DNA]</scope>
    <source>
        <strain evidence="2 3">AR33</strain>
    </source>
</reference>
<dbReference type="Pfam" id="PF01370">
    <property type="entry name" value="Epimerase"/>
    <property type="match status" value="1"/>
</dbReference>
<dbReference type="OrthoDB" id="9795501at2"/>
<dbReference type="InterPro" id="IPR001509">
    <property type="entry name" value="Epimerase_deHydtase"/>
</dbReference>
<organism evidence="2 3">
    <name type="scientific">Agromyces aureus</name>
    <dbReference type="NCBI Taxonomy" id="453304"/>
    <lineage>
        <taxon>Bacteria</taxon>
        <taxon>Bacillati</taxon>
        <taxon>Actinomycetota</taxon>
        <taxon>Actinomycetes</taxon>
        <taxon>Micrococcales</taxon>
        <taxon>Microbacteriaceae</taxon>
        <taxon>Agromyces</taxon>
    </lineage>
</organism>
<dbReference type="CDD" id="cd05240">
    <property type="entry name" value="UDP_G4E_3_SDR_e"/>
    <property type="match status" value="1"/>
</dbReference>
<evidence type="ECO:0000259" key="1">
    <source>
        <dbReference type="SMART" id="SM00822"/>
    </source>
</evidence>
<keyword evidence="3" id="KW-1185">Reference proteome</keyword>
<dbReference type="InterPro" id="IPR050177">
    <property type="entry name" value="Lipid_A_modif_metabolic_enz"/>
</dbReference>
<dbReference type="InterPro" id="IPR036291">
    <property type="entry name" value="NAD(P)-bd_dom_sf"/>
</dbReference>
<dbReference type="Proteomes" id="UP000078437">
    <property type="component" value="Chromosome"/>
</dbReference>
<dbReference type="PANTHER" id="PTHR43245">
    <property type="entry name" value="BIFUNCTIONAL POLYMYXIN RESISTANCE PROTEIN ARNA"/>
    <property type="match status" value="1"/>
</dbReference>
<proteinExistence type="predicted"/>
<evidence type="ECO:0000313" key="3">
    <source>
        <dbReference type="Proteomes" id="UP000078437"/>
    </source>
</evidence>
<gene>
    <name evidence="2" type="ORF">ATC03_05355</name>
</gene>
<reference evidence="3" key="2">
    <citation type="submission" date="2016-01" db="EMBL/GenBank/DDBJ databases">
        <title>Complete genome sequence of Agromyces aureus AR33T and comparison with related organisms.</title>
        <authorList>
            <person name="Corretto E."/>
            <person name="Antonielli L."/>
            <person name="Sessitsch A."/>
            <person name="Brader G."/>
        </authorList>
    </citation>
    <scope>NUCLEOTIDE SEQUENCE [LARGE SCALE GENOMIC DNA]</scope>
    <source>
        <strain evidence="3">AR33</strain>
    </source>
</reference>
<name>A0A191WDF1_9MICO</name>